<dbReference type="RefSeq" id="WP_184311650.1">
    <property type="nucleotide sequence ID" value="NZ_JACHEN010000020.1"/>
</dbReference>
<keyword evidence="2" id="KW-1185">Reference proteome</keyword>
<dbReference type="AlphaFoldDB" id="A0A841KUM0"/>
<proteinExistence type="predicted"/>
<protein>
    <submittedName>
        <fullName evidence="1">Uncharacterized protein</fullName>
    </submittedName>
</protein>
<gene>
    <name evidence="1" type="ORF">HNQ80_003247</name>
</gene>
<dbReference type="Proteomes" id="UP000579281">
    <property type="component" value="Unassembled WGS sequence"/>
</dbReference>
<sequence length="118" mass="13187">MKKVNNHSRYARKQNTNPSVPVIIQRGEKQIINVGVSQNDMSKIKINQKTNVKLNNESREGTVTNIQKSPNNKTNLYMIDIEIIDEFSQADFLVGAIADVSMSAAIITTIYPGLLLKI</sequence>
<dbReference type="Gene3D" id="2.40.30.170">
    <property type="match status" value="1"/>
</dbReference>
<evidence type="ECO:0000313" key="1">
    <source>
        <dbReference type="EMBL" id="MBB6217141.1"/>
    </source>
</evidence>
<name>A0A841KUM0_9FIRM</name>
<accession>A0A841KUM0</accession>
<evidence type="ECO:0000313" key="2">
    <source>
        <dbReference type="Proteomes" id="UP000579281"/>
    </source>
</evidence>
<reference evidence="1 2" key="1">
    <citation type="submission" date="2020-08" db="EMBL/GenBank/DDBJ databases">
        <title>Genomic Encyclopedia of Type Strains, Phase IV (KMG-IV): sequencing the most valuable type-strain genomes for metagenomic binning, comparative biology and taxonomic classification.</title>
        <authorList>
            <person name="Goeker M."/>
        </authorList>
    </citation>
    <scope>NUCLEOTIDE SEQUENCE [LARGE SCALE GENOMIC DNA]</scope>
    <source>
        <strain evidence="1 2">DSM 103526</strain>
    </source>
</reference>
<comment type="caution">
    <text evidence="1">The sequence shown here is derived from an EMBL/GenBank/DDBJ whole genome shotgun (WGS) entry which is preliminary data.</text>
</comment>
<organism evidence="1 2">
    <name type="scientific">Anaerosolibacter carboniphilus</name>
    <dbReference type="NCBI Taxonomy" id="1417629"/>
    <lineage>
        <taxon>Bacteria</taxon>
        <taxon>Bacillati</taxon>
        <taxon>Bacillota</taxon>
        <taxon>Clostridia</taxon>
        <taxon>Peptostreptococcales</taxon>
        <taxon>Thermotaleaceae</taxon>
        <taxon>Anaerosolibacter</taxon>
    </lineage>
</organism>
<dbReference type="EMBL" id="JACHEN010000020">
    <property type="protein sequence ID" value="MBB6217141.1"/>
    <property type="molecule type" value="Genomic_DNA"/>
</dbReference>